<evidence type="ECO:0000256" key="2">
    <source>
        <dbReference type="ARBA" id="ARBA00022679"/>
    </source>
</evidence>
<feature type="active site" description="Proton acceptor" evidence="5">
    <location>
        <position position="379"/>
    </location>
</feature>
<evidence type="ECO:0000259" key="8">
    <source>
        <dbReference type="Pfam" id="PF02803"/>
    </source>
</evidence>
<dbReference type="SUPFAM" id="SSF53901">
    <property type="entry name" value="Thiolase-like"/>
    <property type="match status" value="2"/>
</dbReference>
<evidence type="ECO:0000256" key="4">
    <source>
        <dbReference type="ARBA" id="ARBA00048527"/>
    </source>
</evidence>
<dbReference type="PANTHER" id="PTHR18919">
    <property type="entry name" value="ACETYL-COA C-ACYLTRANSFERASE"/>
    <property type="match status" value="1"/>
</dbReference>
<dbReference type="PATRIC" id="fig|1249552.3.peg.2377"/>
<evidence type="ECO:0000256" key="3">
    <source>
        <dbReference type="ARBA" id="ARBA00023315"/>
    </source>
</evidence>
<feature type="active site" description="Proton acceptor" evidence="5">
    <location>
        <position position="349"/>
    </location>
</feature>
<proteinExistence type="inferred from homology"/>
<dbReference type="InterPro" id="IPR020610">
    <property type="entry name" value="Thiolase_AS"/>
</dbReference>
<dbReference type="PROSITE" id="PS00737">
    <property type="entry name" value="THIOLASE_2"/>
    <property type="match status" value="1"/>
</dbReference>
<accession>A0A0S2KFP1</accession>
<evidence type="ECO:0000256" key="5">
    <source>
        <dbReference type="PIRSR" id="PIRSR000429-1"/>
    </source>
</evidence>
<dbReference type="EMBL" id="CP013189">
    <property type="protein sequence ID" value="ALO46997.1"/>
    <property type="molecule type" value="Genomic_DNA"/>
</dbReference>
<feature type="active site" description="Acyl-thioester intermediate" evidence="5">
    <location>
        <position position="88"/>
    </location>
</feature>
<feature type="domain" description="Thiolase N-terminal" evidence="7">
    <location>
        <begin position="4"/>
        <end position="262"/>
    </location>
</feature>
<dbReference type="AlphaFoldDB" id="A0A0S2KFP1"/>
<evidence type="ECO:0000313" key="10">
    <source>
        <dbReference type="Proteomes" id="UP000065641"/>
    </source>
</evidence>
<reference evidence="9 10" key="1">
    <citation type="submission" date="2015-11" db="EMBL/GenBank/DDBJ databases">
        <authorList>
            <person name="Zhang Y."/>
            <person name="Guo Z."/>
        </authorList>
    </citation>
    <scope>NUCLEOTIDE SEQUENCE [LARGE SCALE GENOMIC DNA]</scope>
    <source>
        <strain evidence="9 10">KCTC 32221</strain>
    </source>
</reference>
<dbReference type="GO" id="GO:0033812">
    <property type="term" value="F:3-oxoadipyl-CoA thiolase activity"/>
    <property type="evidence" value="ECO:0007669"/>
    <property type="project" value="UniProtKB-EC"/>
</dbReference>
<dbReference type="PANTHER" id="PTHR18919:SF107">
    <property type="entry name" value="ACETYL-COA ACETYLTRANSFERASE, CYTOSOLIC"/>
    <property type="match status" value="1"/>
</dbReference>
<keyword evidence="3 6" id="KW-0012">Acyltransferase</keyword>
<keyword evidence="10" id="KW-1185">Reference proteome</keyword>
<dbReference type="InterPro" id="IPR020616">
    <property type="entry name" value="Thiolase_N"/>
</dbReference>
<gene>
    <name evidence="9" type="ORF">PS2015_2363</name>
</gene>
<dbReference type="PROSITE" id="PS00099">
    <property type="entry name" value="THIOLASE_3"/>
    <property type="match status" value="1"/>
</dbReference>
<organism evidence="9 10">
    <name type="scientific">Pseudohongiella spirulinae</name>
    <dbReference type="NCBI Taxonomy" id="1249552"/>
    <lineage>
        <taxon>Bacteria</taxon>
        <taxon>Pseudomonadati</taxon>
        <taxon>Pseudomonadota</taxon>
        <taxon>Gammaproteobacteria</taxon>
        <taxon>Pseudomonadales</taxon>
        <taxon>Pseudohongiellaceae</taxon>
        <taxon>Pseudohongiella</taxon>
    </lineage>
</organism>
<dbReference type="PIRSF" id="PIRSF000429">
    <property type="entry name" value="Ac-CoA_Ac_transf"/>
    <property type="match status" value="1"/>
</dbReference>
<dbReference type="InterPro" id="IPR020615">
    <property type="entry name" value="Thiolase_acyl_enz_int_AS"/>
</dbReference>
<dbReference type="InterPro" id="IPR020613">
    <property type="entry name" value="Thiolase_CS"/>
</dbReference>
<dbReference type="InterPro" id="IPR002155">
    <property type="entry name" value="Thiolase"/>
</dbReference>
<dbReference type="STRING" id="1249552.PS2015_2363"/>
<keyword evidence="2 6" id="KW-0808">Transferase</keyword>
<dbReference type="Pfam" id="PF00108">
    <property type="entry name" value="Thiolase_N"/>
    <property type="match status" value="1"/>
</dbReference>
<dbReference type="KEGG" id="pspi:PS2015_2363"/>
<dbReference type="OrthoDB" id="9764638at2"/>
<dbReference type="PROSITE" id="PS00098">
    <property type="entry name" value="THIOLASE_1"/>
    <property type="match status" value="1"/>
</dbReference>
<sequence>MQDIVIVAAGRSAIGTFQGDLAALPATELGAQIIRQLVQRTAVDSALINEVIMGQVLTAGCGQNPARQASIHAGLGVETPAMTINKVCGSGLKAVHLAAQAIQCGDADMIIAGGMENMSQSAHVLPNSRTGQKMGNWQAVDTMIHDGLWDAFNNYHMGITAENLVEKYQISRQEQDEFALASQQKAVAAIQAGHFKQEILPVQIPQRKGEPIIVDIDQGPRANSSIEALSRLPAVFKKDGSVTAGNASGLNDGAAAVIVCSQRAAEQNGLTPLVRIKAWANAAVDPKIMGIGPVSATQRCLAKAGWGIDDLDLIEANEAFAAQSLAVARELKWDMDKVNVNGGAIALGHPIGASGCRVLVTLIHEMIRRDVHKGLATLCIGGGQGVAIAVERG</sequence>
<dbReference type="Proteomes" id="UP000065641">
    <property type="component" value="Chromosome"/>
</dbReference>
<protein>
    <submittedName>
        <fullName evidence="9">Polyhydroxybutyrate biosynthetic beta-ketothiolase</fullName>
    </submittedName>
</protein>
<evidence type="ECO:0000259" key="7">
    <source>
        <dbReference type="Pfam" id="PF00108"/>
    </source>
</evidence>
<dbReference type="GO" id="GO:0044281">
    <property type="term" value="P:small molecule metabolic process"/>
    <property type="evidence" value="ECO:0007669"/>
    <property type="project" value="UniProtKB-ARBA"/>
</dbReference>
<dbReference type="Pfam" id="PF02803">
    <property type="entry name" value="Thiolase_C"/>
    <property type="match status" value="1"/>
</dbReference>
<dbReference type="Gene3D" id="3.40.47.10">
    <property type="match status" value="2"/>
</dbReference>
<comment type="similarity">
    <text evidence="1 6">Belongs to the thiolase-like superfamily. Thiolase family.</text>
</comment>
<evidence type="ECO:0000256" key="6">
    <source>
        <dbReference type="RuleBase" id="RU003557"/>
    </source>
</evidence>
<comment type="catalytic activity">
    <reaction evidence="4">
        <text>succinyl-CoA + acetyl-CoA = 3-oxoadipyl-CoA + CoA</text>
        <dbReference type="Rhea" id="RHEA:19481"/>
        <dbReference type="ChEBI" id="CHEBI:57287"/>
        <dbReference type="ChEBI" id="CHEBI:57288"/>
        <dbReference type="ChEBI" id="CHEBI:57292"/>
        <dbReference type="ChEBI" id="CHEBI:57348"/>
        <dbReference type="EC" id="2.3.1.174"/>
    </reaction>
</comment>
<dbReference type="FunFam" id="3.40.47.10:FF:000010">
    <property type="entry name" value="Acetyl-CoA acetyltransferase (Thiolase)"/>
    <property type="match status" value="1"/>
</dbReference>
<dbReference type="InterPro" id="IPR020617">
    <property type="entry name" value="Thiolase_C"/>
</dbReference>
<feature type="domain" description="Thiolase C-terminal" evidence="8">
    <location>
        <begin position="270"/>
        <end position="392"/>
    </location>
</feature>
<evidence type="ECO:0000256" key="1">
    <source>
        <dbReference type="ARBA" id="ARBA00010982"/>
    </source>
</evidence>
<dbReference type="CDD" id="cd00751">
    <property type="entry name" value="thiolase"/>
    <property type="match status" value="1"/>
</dbReference>
<dbReference type="NCBIfam" id="TIGR01930">
    <property type="entry name" value="AcCoA-C-Actrans"/>
    <property type="match status" value="1"/>
</dbReference>
<evidence type="ECO:0000313" key="9">
    <source>
        <dbReference type="EMBL" id="ALO46997.1"/>
    </source>
</evidence>
<dbReference type="RefSeq" id="WP_058022432.1">
    <property type="nucleotide sequence ID" value="NZ_CP013189.1"/>
</dbReference>
<dbReference type="InterPro" id="IPR016039">
    <property type="entry name" value="Thiolase-like"/>
</dbReference>
<name>A0A0S2KFP1_9GAMM</name>